<evidence type="ECO:0000313" key="2">
    <source>
        <dbReference type="Proteomes" id="UP000822184"/>
    </source>
</evidence>
<proteinExistence type="predicted"/>
<reference evidence="1" key="1">
    <citation type="submission" date="2020-06" db="EMBL/GenBank/DDBJ databases">
        <title>Genomic insights into acetone-butanol-ethanol (ABE) fermentation by sequencing solventogenic clostridia strains.</title>
        <authorList>
            <person name="Brown S."/>
        </authorList>
    </citation>
    <scope>NUCLEOTIDE SEQUENCE</scope>
    <source>
        <strain evidence="1">DJ123</strain>
    </source>
</reference>
<name>A0AAE5LN26_CLOBE</name>
<accession>A0AAE5LN26</accession>
<organism evidence="1 2">
    <name type="scientific">Clostridium beijerinckii</name>
    <name type="common">Clostridium MP</name>
    <dbReference type="NCBI Taxonomy" id="1520"/>
    <lineage>
        <taxon>Bacteria</taxon>
        <taxon>Bacillati</taxon>
        <taxon>Bacillota</taxon>
        <taxon>Clostridia</taxon>
        <taxon>Eubacteriales</taxon>
        <taxon>Clostridiaceae</taxon>
        <taxon>Clostridium</taxon>
    </lineage>
</organism>
<evidence type="ECO:0000313" key="1">
    <source>
        <dbReference type="EMBL" id="NSB12098.1"/>
    </source>
</evidence>
<comment type="caution">
    <text evidence="1">The sequence shown here is derived from an EMBL/GenBank/DDBJ whole genome shotgun (WGS) entry which is preliminary data.</text>
</comment>
<protein>
    <submittedName>
        <fullName evidence="1">Uncharacterized protein</fullName>
    </submittedName>
</protein>
<dbReference type="EMBL" id="JABTDW010000001">
    <property type="protein sequence ID" value="NSB12098.1"/>
    <property type="molecule type" value="Genomic_DNA"/>
</dbReference>
<dbReference type="RefSeq" id="WP_077855627.1">
    <property type="nucleotide sequence ID" value="NZ_JABTDW010000001.1"/>
</dbReference>
<dbReference type="AlphaFoldDB" id="A0AAE5LN26"/>
<gene>
    <name evidence="1" type="ORF">BCD95_000357</name>
</gene>
<sequence length="122" mass="14608">MKKVKTLFKRYWKDTEGVGFMEDEYFTKWLEQLHTHVNAIMVNAKSMTVQELRDELYGHKDFLYVTNGYANYKDNSIIIKDNLNREFYIQDMEMLEHTVELEDVPEYVEVNDAPLEADEFPL</sequence>
<dbReference type="Proteomes" id="UP000822184">
    <property type="component" value="Unassembled WGS sequence"/>
</dbReference>